<gene>
    <name evidence="4" type="ORF">A134_23125</name>
</gene>
<reference evidence="4" key="2">
    <citation type="submission" date="2016-06" db="EMBL/GenBank/DDBJ databases">
        <title>Adaptive Radiation by Waves of Gene Transfer Leads to Fine-Scale Resource Partitioning in Marine Microbes.</title>
        <authorList>
            <person name="Hehemann J.-H."/>
            <person name="Arevalo P."/>
            <person name="Datta M.S."/>
            <person name="Yu X."/>
            <person name="Corzett C."/>
            <person name="Henschel A."/>
            <person name="Preheim S.P."/>
            <person name="Timberlake S."/>
            <person name="Alm E.J."/>
            <person name="Polz M.F."/>
        </authorList>
    </citation>
    <scope>NUCLEOTIDE SEQUENCE</scope>
    <source>
        <strain evidence="4">9CS106</strain>
    </source>
</reference>
<dbReference type="InterPro" id="IPR037124">
    <property type="entry name" value="Chaperonin_GroES_sf"/>
</dbReference>
<comment type="subunit">
    <text evidence="3">Heptamer of 7 subunits arranged in a ring.</text>
</comment>
<dbReference type="EMBL" id="CP016231">
    <property type="protein sequence ID" value="ANP79309.1"/>
    <property type="molecule type" value="Genomic_DNA"/>
</dbReference>
<dbReference type="PRINTS" id="PR00297">
    <property type="entry name" value="CHAPERONIN10"/>
</dbReference>
<comment type="function">
    <text evidence="3">Together with the chaperonin GroEL, plays an essential role in assisting protein folding. The GroEL-GroES system forms a nano-cage that allows encapsulation of the non-native substrate proteins and provides a physical environment optimized to promote and accelerate protein folding. GroES binds to the apical surface of the GroEL ring, thereby capping the opening of the GroEL channel.</text>
</comment>
<keyword evidence="2 3" id="KW-0143">Chaperone</keyword>
<accession>A0A1B1C3K3</accession>
<dbReference type="Pfam" id="PF00166">
    <property type="entry name" value="Cpn10"/>
    <property type="match status" value="1"/>
</dbReference>
<reference evidence="4" key="1">
    <citation type="journal article" date="2012" name="Science">
        <title>Ecological populations of bacteria act as socially cohesive units of antibiotic production and resistance.</title>
        <authorList>
            <person name="Cordero O.X."/>
            <person name="Wildschutte H."/>
            <person name="Kirkup B."/>
            <person name="Proehl S."/>
            <person name="Ngo L."/>
            <person name="Hussain F."/>
            <person name="Le Roux F."/>
            <person name="Mincer T."/>
            <person name="Polz M.F."/>
        </authorList>
    </citation>
    <scope>NUCLEOTIDE SEQUENCE</scope>
    <source>
        <strain evidence="4">9CS106</strain>
    </source>
</reference>
<dbReference type="InterPro" id="IPR020818">
    <property type="entry name" value="Chaperonin_GroES"/>
</dbReference>
<dbReference type="GO" id="GO:0044183">
    <property type="term" value="F:protein folding chaperone"/>
    <property type="evidence" value="ECO:0007669"/>
    <property type="project" value="InterPro"/>
</dbReference>
<comment type="similarity">
    <text evidence="1 3">Belongs to the GroES chaperonin family.</text>
</comment>
<dbReference type="Gene3D" id="2.30.33.40">
    <property type="entry name" value="GroES chaperonin"/>
    <property type="match status" value="1"/>
</dbReference>
<evidence type="ECO:0000313" key="4">
    <source>
        <dbReference type="EMBL" id="ANP79309.1"/>
    </source>
</evidence>
<dbReference type="SMART" id="SM00883">
    <property type="entry name" value="Cpn10"/>
    <property type="match status" value="1"/>
</dbReference>
<dbReference type="SUPFAM" id="SSF50129">
    <property type="entry name" value="GroES-like"/>
    <property type="match status" value="1"/>
</dbReference>
<dbReference type="InterPro" id="IPR011032">
    <property type="entry name" value="GroES-like_sf"/>
</dbReference>
<dbReference type="CDD" id="cd00320">
    <property type="entry name" value="cpn10"/>
    <property type="match status" value="1"/>
</dbReference>
<dbReference type="AlphaFoldDB" id="A0A1B1C3K3"/>
<evidence type="ECO:0000256" key="1">
    <source>
        <dbReference type="ARBA" id="ARBA00006975"/>
    </source>
</evidence>
<evidence type="ECO:0000256" key="3">
    <source>
        <dbReference type="RuleBase" id="RU000535"/>
    </source>
</evidence>
<evidence type="ECO:0000256" key="2">
    <source>
        <dbReference type="ARBA" id="ARBA00023186"/>
    </source>
</evidence>
<proteinExistence type="inferred from homology"/>
<sequence>MINNKPFKDRLILKLDSKEDQKVGLIVVANKHQEEPTMGTVVGLPEYEILPDGTPVFDHRFSYGDRVKIGKSVGTQFTGDDGDKYHVIRVDDILIHWKEES</sequence>
<dbReference type="GO" id="GO:0005524">
    <property type="term" value="F:ATP binding"/>
    <property type="evidence" value="ECO:0007669"/>
    <property type="project" value="InterPro"/>
</dbReference>
<name>A0A1B1C3K3_9VIBR</name>
<protein>
    <recommendedName>
        <fullName evidence="3">10 kDa chaperonin</fullName>
    </recommendedName>
</protein>
<organism evidence="4">
    <name type="scientific">Vibrio crassostreae 9CS106</name>
    <dbReference type="NCBI Taxonomy" id="1191300"/>
    <lineage>
        <taxon>Bacteria</taxon>
        <taxon>Pseudomonadati</taxon>
        <taxon>Pseudomonadota</taxon>
        <taxon>Gammaproteobacteria</taxon>
        <taxon>Vibrionales</taxon>
        <taxon>Vibrionaceae</taxon>
        <taxon>Vibrio</taxon>
    </lineage>
</organism>